<dbReference type="AlphaFoldDB" id="A0A0C7QME2"/>
<evidence type="ECO:0000313" key="2">
    <source>
        <dbReference type="Proteomes" id="UP000049127"/>
    </source>
</evidence>
<evidence type="ECO:0000313" key="1">
    <source>
        <dbReference type="EMBL" id="CEQ02002.1"/>
    </source>
</evidence>
<dbReference type="Proteomes" id="UP000049127">
    <property type="component" value="Unassembled WGS sequence"/>
</dbReference>
<reference evidence="1 2" key="1">
    <citation type="submission" date="2015-01" db="EMBL/GenBank/DDBJ databases">
        <authorList>
            <person name="Aslett A.Martin."/>
            <person name="De Silva Nishadi"/>
        </authorList>
    </citation>
    <scope>NUCLEOTIDE SEQUENCE [LARGE SCALE GENOMIC DNA]</scope>
    <source>
        <strain evidence="1 2">R28058</strain>
    </source>
</reference>
<dbReference type="RefSeq" id="WP_055341068.1">
    <property type="nucleotide sequence ID" value="NZ_CEKZ01000001.1"/>
</dbReference>
<protein>
    <submittedName>
        <fullName evidence="1">Phage protein</fullName>
    </submittedName>
</protein>
<dbReference type="NCBIfam" id="TIGR01725">
    <property type="entry name" value="phge_HK97_gp10"/>
    <property type="match status" value="1"/>
</dbReference>
<gene>
    <name evidence="1" type="ORF">R28058_33731</name>
</gene>
<proteinExistence type="predicted"/>
<organism evidence="1 2">
    <name type="scientific">Paraclostridium sordellii</name>
    <name type="common">Clostridium sordellii</name>
    <dbReference type="NCBI Taxonomy" id="1505"/>
    <lineage>
        <taxon>Bacteria</taxon>
        <taxon>Bacillati</taxon>
        <taxon>Bacillota</taxon>
        <taxon>Clostridia</taxon>
        <taxon>Peptostreptococcales</taxon>
        <taxon>Peptostreptococcaceae</taxon>
        <taxon>Paraclostridium</taxon>
    </lineage>
</organism>
<accession>A0A0C7QME2</accession>
<name>A0A0C7QME2_PARSO</name>
<sequence length="120" mass="13361">MSSTIELEGYEEFEEYVKNMALDTVIKRQAVRSGIKVIGKGLENDTPKGPTGELAEIKVSIKENALATEGTAKSKAFYDIFQEYGTSEQKAHVGYFERSVEENTEEAISKVAQTIFRKMG</sequence>
<dbReference type="OrthoDB" id="1931188at2"/>
<dbReference type="EMBL" id="CEKZ01000001">
    <property type="protein sequence ID" value="CEQ02002.1"/>
    <property type="molecule type" value="Genomic_DNA"/>
</dbReference>
<dbReference type="InterPro" id="IPR010064">
    <property type="entry name" value="HK97-gp10_tail"/>
</dbReference>